<dbReference type="InterPro" id="IPR058852">
    <property type="entry name" value="HTH_77"/>
</dbReference>
<dbReference type="GO" id="GO:0004016">
    <property type="term" value="F:adenylate cyclase activity"/>
    <property type="evidence" value="ECO:0007669"/>
    <property type="project" value="UniProtKB-ARBA"/>
</dbReference>
<dbReference type="SUPFAM" id="SSF52540">
    <property type="entry name" value="P-loop containing nucleoside triphosphate hydrolases"/>
    <property type="match status" value="1"/>
</dbReference>
<dbReference type="AlphaFoldDB" id="A0A562V247"/>
<proteinExistence type="predicted"/>
<reference evidence="2 3" key="1">
    <citation type="journal article" date="2013" name="Stand. Genomic Sci.">
        <title>Genomic Encyclopedia of Type Strains, Phase I: The one thousand microbial genomes (KMG-I) project.</title>
        <authorList>
            <person name="Kyrpides N.C."/>
            <person name="Woyke T."/>
            <person name="Eisen J.A."/>
            <person name="Garrity G."/>
            <person name="Lilburn T.G."/>
            <person name="Beck B.J."/>
            <person name="Whitman W.B."/>
            <person name="Hugenholtz P."/>
            <person name="Klenk H.P."/>
        </authorList>
    </citation>
    <scope>NUCLEOTIDE SEQUENCE [LARGE SCALE GENOMIC DNA]</scope>
    <source>
        <strain evidence="2 3">DSM 45044</strain>
    </source>
</reference>
<dbReference type="Pfam" id="PF25872">
    <property type="entry name" value="HTH_77"/>
    <property type="match status" value="1"/>
</dbReference>
<dbReference type="Gene3D" id="3.30.70.1230">
    <property type="entry name" value="Nucleotide cyclase"/>
    <property type="match status" value="1"/>
</dbReference>
<organism evidence="2 3">
    <name type="scientific">Stackebrandtia albiflava</name>
    <dbReference type="NCBI Taxonomy" id="406432"/>
    <lineage>
        <taxon>Bacteria</taxon>
        <taxon>Bacillati</taxon>
        <taxon>Actinomycetota</taxon>
        <taxon>Actinomycetes</taxon>
        <taxon>Glycomycetales</taxon>
        <taxon>Glycomycetaceae</taxon>
        <taxon>Stackebrandtia</taxon>
    </lineage>
</organism>
<dbReference type="InterPro" id="IPR027417">
    <property type="entry name" value="P-loop_NTPase"/>
</dbReference>
<keyword evidence="3" id="KW-1185">Reference proteome</keyword>
<gene>
    <name evidence="2" type="ORF">LX16_2653</name>
</gene>
<feature type="domain" description="Guanylate cyclase" evidence="1">
    <location>
        <begin position="17"/>
        <end position="135"/>
    </location>
</feature>
<dbReference type="PANTHER" id="PTHR47691:SF3">
    <property type="entry name" value="HTH-TYPE TRANSCRIPTIONAL REGULATOR RV0890C-RELATED"/>
    <property type="match status" value="1"/>
</dbReference>
<dbReference type="SUPFAM" id="SSF55073">
    <property type="entry name" value="Nucleotide cyclase"/>
    <property type="match status" value="1"/>
</dbReference>
<dbReference type="EMBL" id="VLLL01000006">
    <property type="protein sequence ID" value="TWJ11915.1"/>
    <property type="molecule type" value="Genomic_DNA"/>
</dbReference>
<evidence type="ECO:0000313" key="3">
    <source>
        <dbReference type="Proteomes" id="UP000321617"/>
    </source>
</evidence>
<accession>A0A562V247</accession>
<dbReference type="Proteomes" id="UP000321617">
    <property type="component" value="Unassembled WGS sequence"/>
</dbReference>
<dbReference type="Pfam" id="PF00211">
    <property type="entry name" value="Guanylate_cyc"/>
    <property type="match status" value="1"/>
</dbReference>
<comment type="caution">
    <text evidence="2">The sequence shown here is derived from an EMBL/GenBank/DDBJ whole genome shotgun (WGS) entry which is preliminary data.</text>
</comment>
<dbReference type="PANTHER" id="PTHR47691">
    <property type="entry name" value="REGULATOR-RELATED"/>
    <property type="match status" value="1"/>
</dbReference>
<dbReference type="CDD" id="cd07302">
    <property type="entry name" value="CHD"/>
    <property type="match status" value="1"/>
</dbReference>
<dbReference type="OrthoDB" id="33864at2"/>
<protein>
    <submittedName>
        <fullName evidence="2">Class 3 adenylate cyclase</fullName>
    </submittedName>
</protein>
<dbReference type="RefSeq" id="WP_158645585.1">
    <property type="nucleotide sequence ID" value="NZ_BAABIJ010000002.1"/>
</dbReference>
<dbReference type="GO" id="GO:0035556">
    <property type="term" value="P:intracellular signal transduction"/>
    <property type="evidence" value="ECO:0007669"/>
    <property type="project" value="InterPro"/>
</dbReference>
<dbReference type="GO" id="GO:0009190">
    <property type="term" value="P:cyclic nucleotide biosynthetic process"/>
    <property type="evidence" value="ECO:0007669"/>
    <property type="project" value="InterPro"/>
</dbReference>
<dbReference type="InterPro" id="IPR001054">
    <property type="entry name" value="A/G_cyclase"/>
</dbReference>
<dbReference type="PROSITE" id="PS50125">
    <property type="entry name" value="GUANYLATE_CYCLASE_2"/>
    <property type="match status" value="1"/>
</dbReference>
<dbReference type="Gene3D" id="3.40.50.300">
    <property type="entry name" value="P-loop containing nucleotide triphosphate hydrolases"/>
    <property type="match status" value="1"/>
</dbReference>
<sequence>MGGLTSPGSGLPSGLVTFLFTDIEGSTRLACELGDGYRRVLHDHRRLLRRVFSRRVGTELLTEGDSFFVAFADAAAAVAAAVTAQRMLARHEWPTAPHWSAPARPRVRMGLHTGHAVPDAQGYATSIVHRAARVCAAAHGDQILCSQSTLEACTELPADVTAVDLGLHRLRGFDDSLRLHQLTAVDLPSRFPPPATESRHHNLPADSDRFIGRRDEQCQLIRLLDGHRLVSVTALPQTGKSRLVCHLGRELASTYRDGVWYADLSRHVDLGEALSAALGLRGDPFRSLLDAVIEVLRHRHCLLVLDDTRTQDAAQVTRLLAECQKVSVLSASRHPLGLAGEVKWALPTMSVPDAAELLRSRARAASGGVDPGDCTALARYVDGFPPAVNVLAAAVPVLGTDGLLRRLREDPLNVLDACGELSTVLDKVCEELTPRAAHLLRALSTWPTPAGVDEVERLCGGSAAALDALINLVDASLVDVHHTETGAAYRLPAPVRWYADDRRRRAGESNPRLTPMSAGRMPLPRLSWAQALPSR</sequence>
<evidence type="ECO:0000313" key="2">
    <source>
        <dbReference type="EMBL" id="TWJ11915.1"/>
    </source>
</evidence>
<name>A0A562V247_9ACTN</name>
<evidence type="ECO:0000259" key="1">
    <source>
        <dbReference type="PROSITE" id="PS50125"/>
    </source>
</evidence>
<dbReference type="InterPro" id="IPR029787">
    <property type="entry name" value="Nucleotide_cyclase"/>
</dbReference>